<evidence type="ECO:0000313" key="2">
    <source>
        <dbReference type="EMBL" id="MFD2679707.1"/>
    </source>
</evidence>
<accession>A0ABW5RLY8</accession>
<organism evidence="2 3">
    <name type="scientific">Bacillus seohaeanensis</name>
    <dbReference type="NCBI Taxonomy" id="284580"/>
    <lineage>
        <taxon>Bacteria</taxon>
        <taxon>Bacillati</taxon>
        <taxon>Bacillota</taxon>
        <taxon>Bacilli</taxon>
        <taxon>Bacillales</taxon>
        <taxon>Bacillaceae</taxon>
        <taxon>Bacillus</taxon>
    </lineage>
</organism>
<gene>
    <name evidence="2" type="ORF">ACFSUL_02965</name>
</gene>
<evidence type="ECO:0000259" key="1">
    <source>
        <dbReference type="Pfam" id="PF18681"/>
    </source>
</evidence>
<dbReference type="InterPro" id="IPR040915">
    <property type="entry name" value="GK1464-like_dom"/>
</dbReference>
<feature type="domain" description="GK1464-like" evidence="1">
    <location>
        <begin position="4"/>
        <end position="100"/>
    </location>
</feature>
<sequence length="100" mass="11797">MENISREQLIHNLQQSFQPLTQEYNLDHIGVFEEEGQGNQYYVGYTIKKDGKAYMVHQPYTKRENNTLSPMESKWTVESDRPNDVDINGYKRLEDALKEI</sequence>
<name>A0ABW5RLY8_9BACI</name>
<proteinExistence type="predicted"/>
<comment type="caution">
    <text evidence="2">The sequence shown here is derived from an EMBL/GenBank/DDBJ whole genome shotgun (WGS) entry which is preliminary data.</text>
</comment>
<dbReference type="InterPro" id="IPR028990">
    <property type="entry name" value="GK1464-like"/>
</dbReference>
<dbReference type="Pfam" id="PF18681">
    <property type="entry name" value="DUF5634"/>
    <property type="match status" value="1"/>
</dbReference>
<protein>
    <submittedName>
        <fullName evidence="2">DUF5634 family protein</fullName>
    </submittedName>
</protein>
<dbReference type="Gene3D" id="3.30.70.1480">
    <property type="entry name" value="GK1464-like"/>
    <property type="match status" value="1"/>
</dbReference>
<dbReference type="Proteomes" id="UP001597506">
    <property type="component" value="Unassembled WGS sequence"/>
</dbReference>
<dbReference type="EMBL" id="JBHUMF010000007">
    <property type="protein sequence ID" value="MFD2679707.1"/>
    <property type="molecule type" value="Genomic_DNA"/>
</dbReference>
<evidence type="ECO:0000313" key="3">
    <source>
        <dbReference type="Proteomes" id="UP001597506"/>
    </source>
</evidence>
<reference evidence="3" key="1">
    <citation type="journal article" date="2019" name="Int. J. Syst. Evol. Microbiol.">
        <title>The Global Catalogue of Microorganisms (GCM) 10K type strain sequencing project: providing services to taxonomists for standard genome sequencing and annotation.</title>
        <authorList>
            <consortium name="The Broad Institute Genomics Platform"/>
            <consortium name="The Broad Institute Genome Sequencing Center for Infectious Disease"/>
            <person name="Wu L."/>
            <person name="Ma J."/>
        </authorList>
    </citation>
    <scope>NUCLEOTIDE SEQUENCE [LARGE SCALE GENOMIC DNA]</scope>
    <source>
        <strain evidence="3">KCTC 3913</strain>
    </source>
</reference>
<dbReference type="SUPFAM" id="SSF143579">
    <property type="entry name" value="GK1464-like"/>
    <property type="match status" value="1"/>
</dbReference>
<dbReference type="RefSeq" id="WP_377932550.1">
    <property type="nucleotide sequence ID" value="NZ_JBHUMF010000007.1"/>
</dbReference>
<keyword evidence="3" id="KW-1185">Reference proteome</keyword>